<feature type="chain" id="PRO_5028963889" description="TRAP transporter solute receptor, TAXI family" evidence="2">
    <location>
        <begin position="21"/>
        <end position="507"/>
    </location>
</feature>
<keyword evidence="2" id="KW-0732">Signal</keyword>
<dbReference type="Proteomes" id="UP000494111">
    <property type="component" value="Unassembled WGS sequence"/>
</dbReference>
<dbReference type="PROSITE" id="PS51257">
    <property type="entry name" value="PROKAR_LIPOPROTEIN"/>
    <property type="match status" value="1"/>
</dbReference>
<proteinExistence type="predicted"/>
<feature type="compositionally biased region" description="Pro residues" evidence="1">
    <location>
        <begin position="498"/>
        <end position="507"/>
    </location>
</feature>
<dbReference type="PANTHER" id="PTHR42941">
    <property type="entry name" value="SLL1037 PROTEIN"/>
    <property type="match status" value="1"/>
</dbReference>
<dbReference type="CDD" id="cd13520">
    <property type="entry name" value="PBP2_TAXI_TRAP"/>
    <property type="match status" value="1"/>
</dbReference>
<dbReference type="Gene3D" id="3.40.190.10">
    <property type="entry name" value="Periplasmic binding protein-like II"/>
    <property type="match status" value="2"/>
</dbReference>
<dbReference type="PANTHER" id="PTHR42941:SF1">
    <property type="entry name" value="SLL1037 PROTEIN"/>
    <property type="match status" value="1"/>
</dbReference>
<name>A0A6S6ZRW6_9BURK</name>
<evidence type="ECO:0000313" key="3">
    <source>
        <dbReference type="EMBL" id="CAB3691827.1"/>
    </source>
</evidence>
<sequence>MLKRILLMALCLLLAACGRAPDTDALRADVERGLAATYGAGLFRVDDIKRMGSAADSNAPAGETRRVVYYDLRLEVVRDISLGAWDQPGAAALVTLLGAGPRSISGVKSSGNQAGDRIVAHASAIYRKDGDAWTLVTPAGFKAAEAPALDTGAPPPVTQRLLDTLDQITHSVAYSASSTAQHVVQQELERSVARINGRLARMQQGYPLAGGPDRGEYVTFARALGNVGQARQIRVTPLITGGGAENIALLRSGDAVVGLAQADTAKLAYEGRGPFAAQGPFTGLRALGSLYPEMVHIVVRDDAGLRNVRDLKGKKIAMGAEGSAVRATLETVLAAHGLQAGRDYEAVPATFTGSLSALNSGAIDAAAQVIGVPATPLRDALTQAHLMLLPLDPAAVKALAAQDSALMPMDIVAGTYPNQPEPVATVGMAALLLTTADLTRDEALQVVRAVYQTGQDLLAAGSAQGAQVSVATARRGLTVPLHDGAEEGLAALEHPKPRPGPTEPGKP</sequence>
<gene>
    <name evidence="3" type="ORF">LMG3458_02169</name>
</gene>
<reference evidence="3 4" key="1">
    <citation type="submission" date="2020-04" db="EMBL/GenBank/DDBJ databases">
        <authorList>
            <person name="De Canck E."/>
        </authorList>
    </citation>
    <scope>NUCLEOTIDE SEQUENCE [LARGE SCALE GENOMIC DNA]</scope>
    <source>
        <strain evidence="3 4">LMG 3458</strain>
    </source>
</reference>
<feature type="region of interest" description="Disordered" evidence="1">
    <location>
        <begin position="488"/>
        <end position="507"/>
    </location>
</feature>
<dbReference type="EMBL" id="CADIJO010000006">
    <property type="protein sequence ID" value="CAB3691827.1"/>
    <property type="molecule type" value="Genomic_DNA"/>
</dbReference>
<evidence type="ECO:0000256" key="2">
    <source>
        <dbReference type="SAM" id="SignalP"/>
    </source>
</evidence>
<dbReference type="SUPFAM" id="SSF53850">
    <property type="entry name" value="Periplasmic binding protein-like II"/>
    <property type="match status" value="1"/>
</dbReference>
<accession>A0A6S6ZRW6</accession>
<dbReference type="Pfam" id="PF16868">
    <property type="entry name" value="NMT1_3"/>
    <property type="match status" value="1"/>
</dbReference>
<dbReference type="AlphaFoldDB" id="A0A6S6ZRW6"/>
<dbReference type="InterPro" id="IPR011852">
    <property type="entry name" value="TRAP_TAXI"/>
</dbReference>
<protein>
    <recommendedName>
        <fullName evidence="5">TRAP transporter solute receptor, TAXI family</fullName>
    </recommendedName>
</protein>
<evidence type="ECO:0000313" key="4">
    <source>
        <dbReference type="Proteomes" id="UP000494111"/>
    </source>
</evidence>
<evidence type="ECO:0000256" key="1">
    <source>
        <dbReference type="SAM" id="MobiDB-lite"/>
    </source>
</evidence>
<organism evidence="3 4">
    <name type="scientific">Achromobacter deleyi</name>
    <dbReference type="NCBI Taxonomy" id="1353891"/>
    <lineage>
        <taxon>Bacteria</taxon>
        <taxon>Pseudomonadati</taxon>
        <taxon>Pseudomonadota</taxon>
        <taxon>Betaproteobacteria</taxon>
        <taxon>Burkholderiales</taxon>
        <taxon>Alcaligenaceae</taxon>
        <taxon>Achromobacter</taxon>
    </lineage>
</organism>
<evidence type="ECO:0008006" key="5">
    <source>
        <dbReference type="Google" id="ProtNLM"/>
    </source>
</evidence>
<feature type="signal peptide" evidence="2">
    <location>
        <begin position="1"/>
        <end position="20"/>
    </location>
</feature>
<dbReference type="NCBIfam" id="TIGR02122">
    <property type="entry name" value="TRAP_TAXI"/>
    <property type="match status" value="1"/>
</dbReference>